<accession>A0ABN2T5N2</accession>
<organism evidence="2 3">
    <name type="scientific">Nocardiopsis rhodophaea</name>
    <dbReference type="NCBI Taxonomy" id="280238"/>
    <lineage>
        <taxon>Bacteria</taxon>
        <taxon>Bacillati</taxon>
        <taxon>Actinomycetota</taxon>
        <taxon>Actinomycetes</taxon>
        <taxon>Streptosporangiales</taxon>
        <taxon>Nocardiopsidaceae</taxon>
        <taxon>Nocardiopsis</taxon>
    </lineage>
</organism>
<feature type="region of interest" description="Disordered" evidence="1">
    <location>
        <begin position="123"/>
        <end position="145"/>
    </location>
</feature>
<evidence type="ECO:0000313" key="3">
    <source>
        <dbReference type="Proteomes" id="UP001501585"/>
    </source>
</evidence>
<keyword evidence="3" id="KW-1185">Reference proteome</keyword>
<sequence length="145" mass="15522">MEEGQGVAGLTVCIGFEDDVTAREADQHTRDLMRQLWQLDIDRVDMARGAPRPGTRADAPTLLGAITLAGLSVKTVLPHIVTVTTAWLERSAQKSVTVEADGVKLEVKGGVKPEDVAAFLAMIEGGEAQGDKRRTSGPQDEGEDR</sequence>
<dbReference type="Proteomes" id="UP001501585">
    <property type="component" value="Unassembled WGS sequence"/>
</dbReference>
<evidence type="ECO:0000313" key="2">
    <source>
        <dbReference type="EMBL" id="GAA1999314.1"/>
    </source>
</evidence>
<name>A0ABN2T5N2_9ACTN</name>
<reference evidence="2 3" key="1">
    <citation type="journal article" date="2019" name="Int. J. Syst. Evol. Microbiol.">
        <title>The Global Catalogue of Microorganisms (GCM) 10K type strain sequencing project: providing services to taxonomists for standard genome sequencing and annotation.</title>
        <authorList>
            <consortium name="The Broad Institute Genomics Platform"/>
            <consortium name="The Broad Institute Genome Sequencing Center for Infectious Disease"/>
            <person name="Wu L."/>
            <person name="Ma J."/>
        </authorList>
    </citation>
    <scope>NUCLEOTIDE SEQUENCE [LARGE SCALE GENOMIC DNA]</scope>
    <source>
        <strain evidence="2 3">JCM 15313</strain>
    </source>
</reference>
<gene>
    <name evidence="2" type="ORF">GCM10009799_28140</name>
</gene>
<dbReference type="RefSeq" id="WP_344101096.1">
    <property type="nucleotide sequence ID" value="NZ_BAAAPC010000011.1"/>
</dbReference>
<protein>
    <submittedName>
        <fullName evidence="2">Uncharacterized protein</fullName>
    </submittedName>
</protein>
<proteinExistence type="predicted"/>
<comment type="caution">
    <text evidence="2">The sequence shown here is derived from an EMBL/GenBank/DDBJ whole genome shotgun (WGS) entry which is preliminary data.</text>
</comment>
<dbReference type="EMBL" id="BAAAPC010000011">
    <property type="protein sequence ID" value="GAA1999314.1"/>
    <property type="molecule type" value="Genomic_DNA"/>
</dbReference>
<evidence type="ECO:0000256" key="1">
    <source>
        <dbReference type="SAM" id="MobiDB-lite"/>
    </source>
</evidence>